<gene>
    <name evidence="9" type="ORF">C5L14_05975</name>
</gene>
<dbReference type="PANTHER" id="PTHR43045">
    <property type="entry name" value="SHIKIMATE TRANSPORTER"/>
    <property type="match status" value="1"/>
</dbReference>
<feature type="transmembrane region" description="Helical" evidence="7">
    <location>
        <begin position="184"/>
        <end position="203"/>
    </location>
</feature>
<feature type="transmembrane region" description="Helical" evidence="7">
    <location>
        <begin position="239"/>
        <end position="264"/>
    </location>
</feature>
<keyword evidence="10" id="KW-1185">Reference proteome</keyword>
<accession>A0A2S9QHF5</accession>
<dbReference type="GO" id="GO:0022857">
    <property type="term" value="F:transmembrane transporter activity"/>
    <property type="evidence" value="ECO:0007669"/>
    <property type="project" value="InterPro"/>
</dbReference>
<dbReference type="PROSITE" id="PS00217">
    <property type="entry name" value="SUGAR_TRANSPORT_2"/>
    <property type="match status" value="1"/>
</dbReference>
<feature type="transmembrane region" description="Helical" evidence="7">
    <location>
        <begin position="85"/>
        <end position="103"/>
    </location>
</feature>
<evidence type="ECO:0000256" key="5">
    <source>
        <dbReference type="ARBA" id="ARBA00022989"/>
    </source>
</evidence>
<evidence type="ECO:0000256" key="3">
    <source>
        <dbReference type="ARBA" id="ARBA00022475"/>
    </source>
</evidence>
<evidence type="ECO:0000313" key="9">
    <source>
        <dbReference type="EMBL" id="PRH88765.1"/>
    </source>
</evidence>
<keyword evidence="6 7" id="KW-0472">Membrane</keyword>
<feature type="transmembrane region" description="Helical" evidence="7">
    <location>
        <begin position="398"/>
        <end position="416"/>
    </location>
</feature>
<dbReference type="SUPFAM" id="SSF103473">
    <property type="entry name" value="MFS general substrate transporter"/>
    <property type="match status" value="1"/>
</dbReference>
<feature type="domain" description="Major facilitator superfamily (MFS) profile" evidence="8">
    <location>
        <begin position="13"/>
        <end position="422"/>
    </location>
</feature>
<keyword evidence="2" id="KW-0813">Transport</keyword>
<dbReference type="Pfam" id="PF07690">
    <property type="entry name" value="MFS_1"/>
    <property type="match status" value="1"/>
</dbReference>
<evidence type="ECO:0000256" key="4">
    <source>
        <dbReference type="ARBA" id="ARBA00022692"/>
    </source>
</evidence>
<evidence type="ECO:0000259" key="8">
    <source>
        <dbReference type="PROSITE" id="PS50850"/>
    </source>
</evidence>
<dbReference type="AlphaFoldDB" id="A0A2S9QHF5"/>
<evidence type="ECO:0000256" key="1">
    <source>
        <dbReference type="ARBA" id="ARBA00004651"/>
    </source>
</evidence>
<dbReference type="PANTHER" id="PTHR43045:SF1">
    <property type="entry name" value="SHIKIMATE TRANSPORTER"/>
    <property type="match status" value="1"/>
</dbReference>
<keyword evidence="3" id="KW-1003">Cell membrane</keyword>
<feature type="transmembrane region" description="Helical" evidence="7">
    <location>
        <begin position="150"/>
        <end position="172"/>
    </location>
</feature>
<feature type="transmembrane region" description="Helical" evidence="7">
    <location>
        <begin position="109"/>
        <end position="138"/>
    </location>
</feature>
<organism evidence="9 10">
    <name type="scientific">Labrys okinawensis</name>
    <dbReference type="NCBI Taxonomy" id="346911"/>
    <lineage>
        <taxon>Bacteria</taxon>
        <taxon>Pseudomonadati</taxon>
        <taxon>Pseudomonadota</taxon>
        <taxon>Alphaproteobacteria</taxon>
        <taxon>Hyphomicrobiales</taxon>
        <taxon>Xanthobacteraceae</taxon>
        <taxon>Labrys</taxon>
    </lineage>
</organism>
<dbReference type="RefSeq" id="WP_105861111.1">
    <property type="nucleotide sequence ID" value="NZ_PUEJ01000002.1"/>
</dbReference>
<dbReference type="PROSITE" id="PS50850">
    <property type="entry name" value="MFS"/>
    <property type="match status" value="1"/>
</dbReference>
<comment type="caution">
    <text evidence="9">The sequence shown here is derived from an EMBL/GenBank/DDBJ whole genome shotgun (WGS) entry which is preliminary data.</text>
</comment>
<dbReference type="InterPro" id="IPR005828">
    <property type="entry name" value="MFS_sugar_transport-like"/>
</dbReference>
<keyword evidence="5 7" id="KW-1133">Transmembrane helix</keyword>
<comment type="subcellular location">
    <subcellularLocation>
        <location evidence="1">Cell membrane</location>
        <topology evidence="1">Multi-pass membrane protein</topology>
    </subcellularLocation>
</comment>
<dbReference type="Proteomes" id="UP000237682">
    <property type="component" value="Unassembled WGS sequence"/>
</dbReference>
<feature type="transmembrane region" description="Helical" evidence="7">
    <location>
        <begin position="52"/>
        <end position="73"/>
    </location>
</feature>
<reference evidence="9 10" key="1">
    <citation type="submission" date="2018-02" db="EMBL/GenBank/DDBJ databases">
        <title>Whole genome sequencing of endophytic bacterium.</title>
        <authorList>
            <person name="Eedara R."/>
            <person name="Podile A.R."/>
        </authorList>
    </citation>
    <scope>NUCLEOTIDE SEQUENCE [LARGE SCALE GENOMIC DNA]</scope>
    <source>
        <strain evidence="9 10">RP1T</strain>
    </source>
</reference>
<feature type="transmembrane region" description="Helical" evidence="7">
    <location>
        <begin position="329"/>
        <end position="353"/>
    </location>
</feature>
<dbReference type="InterPro" id="IPR005829">
    <property type="entry name" value="Sugar_transporter_CS"/>
</dbReference>
<evidence type="ECO:0000256" key="7">
    <source>
        <dbReference type="SAM" id="Phobius"/>
    </source>
</evidence>
<sequence length="445" mass="48419">MPKAAMEMHPRKVIVASCVGSALEWYDFFIYATAAGLVFGKLFFADFGGKGTLIALATFGVGFIARPFGGLFFGYLGDRIGRKPVLLITLMMVGIGTVLIGLLPTYEQIGIWAPILLVTMRLMQGFGAGAEYTGAVILLAEYAPVGKRGFWCSFAPAGVGLGMMLASSAFWLVSQLPQEQFMDWGWRLPFLASIVIIAFGLFVRYRIDETPVFETIAAEPEKKSKNPIVESLTKQPRNFFVVLGARLAENGFGYLFPVFGLSYAVNTLEFPKDQSLFVLMTSYVVQIACVIGFAALSDRIGRRPVYIAGALFGCLIAFPFFWLLESKSFLASIAAFWLAQIAVGMMFGVQAAYFSELFGPARRFSGFAFARELGSLLAGGPAPALATLMVSWASGSSWPVALYSIFLGLCTAYAVWMGPETYRDDIAVDQLESDATTLRARAQVA</sequence>
<feature type="transmembrane region" description="Helical" evidence="7">
    <location>
        <begin position="373"/>
        <end position="392"/>
    </location>
</feature>
<dbReference type="EMBL" id="PUEJ01000002">
    <property type="protein sequence ID" value="PRH88765.1"/>
    <property type="molecule type" value="Genomic_DNA"/>
</dbReference>
<dbReference type="Gene3D" id="1.20.1250.20">
    <property type="entry name" value="MFS general substrate transporter like domains"/>
    <property type="match status" value="2"/>
</dbReference>
<dbReference type="InterPro" id="IPR020846">
    <property type="entry name" value="MFS_dom"/>
</dbReference>
<feature type="transmembrane region" description="Helical" evidence="7">
    <location>
        <begin position="12"/>
        <end position="32"/>
    </location>
</feature>
<keyword evidence="4 7" id="KW-0812">Transmembrane</keyword>
<evidence type="ECO:0000256" key="2">
    <source>
        <dbReference type="ARBA" id="ARBA00022448"/>
    </source>
</evidence>
<dbReference type="InterPro" id="IPR011701">
    <property type="entry name" value="MFS"/>
</dbReference>
<evidence type="ECO:0000313" key="10">
    <source>
        <dbReference type="Proteomes" id="UP000237682"/>
    </source>
</evidence>
<feature type="transmembrane region" description="Helical" evidence="7">
    <location>
        <begin position="276"/>
        <end position="296"/>
    </location>
</feature>
<dbReference type="InterPro" id="IPR036259">
    <property type="entry name" value="MFS_trans_sf"/>
</dbReference>
<feature type="transmembrane region" description="Helical" evidence="7">
    <location>
        <begin position="305"/>
        <end position="323"/>
    </location>
</feature>
<dbReference type="GO" id="GO:0005886">
    <property type="term" value="C:plasma membrane"/>
    <property type="evidence" value="ECO:0007669"/>
    <property type="project" value="UniProtKB-SubCell"/>
</dbReference>
<protein>
    <submittedName>
        <fullName evidence="9">MFS transporter</fullName>
    </submittedName>
</protein>
<name>A0A2S9QHF5_9HYPH</name>
<dbReference type="CDD" id="cd17369">
    <property type="entry name" value="MFS_ShiA_like"/>
    <property type="match status" value="1"/>
</dbReference>
<dbReference type="OrthoDB" id="9783227at2"/>
<evidence type="ECO:0000256" key="6">
    <source>
        <dbReference type="ARBA" id="ARBA00023136"/>
    </source>
</evidence>
<dbReference type="Pfam" id="PF00083">
    <property type="entry name" value="Sugar_tr"/>
    <property type="match status" value="1"/>
</dbReference>
<proteinExistence type="predicted"/>